<organism evidence="2 3">
    <name type="scientific">Saltatorellus ferox</name>
    <dbReference type="NCBI Taxonomy" id="2528018"/>
    <lineage>
        <taxon>Bacteria</taxon>
        <taxon>Pseudomonadati</taxon>
        <taxon>Planctomycetota</taxon>
        <taxon>Planctomycetia</taxon>
        <taxon>Planctomycetia incertae sedis</taxon>
        <taxon>Saltatorellus</taxon>
    </lineage>
</organism>
<dbReference type="AlphaFoldDB" id="A0A518EPA5"/>
<dbReference type="Gene3D" id="3.40.50.880">
    <property type="match status" value="1"/>
</dbReference>
<evidence type="ECO:0000313" key="2">
    <source>
        <dbReference type="EMBL" id="QDV05915.1"/>
    </source>
</evidence>
<dbReference type="EMBL" id="CP036434">
    <property type="protein sequence ID" value="QDV05915.1"/>
    <property type="molecule type" value="Genomic_DNA"/>
</dbReference>
<accession>A0A518EPA5</accession>
<dbReference type="SUPFAM" id="SSF52317">
    <property type="entry name" value="Class I glutamine amidotransferase-like"/>
    <property type="match status" value="1"/>
</dbReference>
<proteinExistence type="predicted"/>
<protein>
    <submittedName>
        <fullName evidence="2">Uncharacterized protein</fullName>
    </submittedName>
</protein>
<evidence type="ECO:0000256" key="1">
    <source>
        <dbReference type="SAM" id="SignalP"/>
    </source>
</evidence>
<keyword evidence="3" id="KW-1185">Reference proteome</keyword>
<reference evidence="2 3" key="1">
    <citation type="submission" date="2019-02" db="EMBL/GenBank/DDBJ databases">
        <title>Deep-cultivation of Planctomycetes and their phenomic and genomic characterization uncovers novel biology.</title>
        <authorList>
            <person name="Wiegand S."/>
            <person name="Jogler M."/>
            <person name="Boedeker C."/>
            <person name="Pinto D."/>
            <person name="Vollmers J."/>
            <person name="Rivas-Marin E."/>
            <person name="Kohn T."/>
            <person name="Peeters S.H."/>
            <person name="Heuer A."/>
            <person name="Rast P."/>
            <person name="Oberbeckmann S."/>
            <person name="Bunk B."/>
            <person name="Jeske O."/>
            <person name="Meyerdierks A."/>
            <person name="Storesund J.E."/>
            <person name="Kallscheuer N."/>
            <person name="Luecker S."/>
            <person name="Lage O.M."/>
            <person name="Pohl T."/>
            <person name="Merkel B.J."/>
            <person name="Hornburger P."/>
            <person name="Mueller R.-W."/>
            <person name="Bruemmer F."/>
            <person name="Labrenz M."/>
            <person name="Spormann A.M."/>
            <person name="Op den Camp H."/>
            <person name="Overmann J."/>
            <person name="Amann R."/>
            <person name="Jetten M.S.M."/>
            <person name="Mascher T."/>
            <person name="Medema M.H."/>
            <person name="Devos D.P."/>
            <person name="Kaster A.-K."/>
            <person name="Ovreas L."/>
            <person name="Rohde M."/>
            <person name="Galperin M.Y."/>
            <person name="Jogler C."/>
        </authorList>
    </citation>
    <scope>NUCLEOTIDE SEQUENCE [LARGE SCALE GENOMIC DNA]</scope>
    <source>
        <strain evidence="2 3">Poly30</strain>
    </source>
</reference>
<sequence length="385" mass="39191" precursor="true">MQRTILPLLSAPLCALMLSTSALAQAPSVAIVAAANTGLSDCRYTDVQAYLQATGSFLAVDVVDCTSTTPTLTDLASYDSVLTWSNTDYFDKDALGDVFADYADAGGGVVVAVFANTTTGTNRFLGGRWATGGYEIILPAQGNTSNSSSLGTILDPTHPLVQGVTSISASSAFRPLVGTPILQGTVIAEWADGAAMAVAGAASNRVDLGLYPPSSNCSSGFWDFTGDGDVLVANALLFVAGGGSVGSNYCTANANSTGVSARIGASGSNVAVTNDLTLEASDLPAFSFAFFITSQTQTFVMNPAGSAGNLCVGGAVGRYVGPGQIQQAGTAGTISLGLDLAMTPQPNGFVSIAAGETWNFQAWYRDAVGGTPTSNFTDGYSVLFQ</sequence>
<dbReference type="RefSeq" id="WP_145195618.1">
    <property type="nucleotide sequence ID" value="NZ_CP036434.1"/>
</dbReference>
<keyword evidence="1" id="KW-0732">Signal</keyword>
<gene>
    <name evidence="2" type="ORF">Poly30_14180</name>
</gene>
<dbReference type="OrthoDB" id="1607843at2"/>
<dbReference type="InterPro" id="IPR029062">
    <property type="entry name" value="Class_I_gatase-like"/>
</dbReference>
<feature type="chain" id="PRO_5021806745" evidence="1">
    <location>
        <begin position="25"/>
        <end position="385"/>
    </location>
</feature>
<feature type="signal peptide" evidence="1">
    <location>
        <begin position="1"/>
        <end position="24"/>
    </location>
</feature>
<dbReference type="Proteomes" id="UP000320390">
    <property type="component" value="Chromosome"/>
</dbReference>
<name>A0A518EPA5_9BACT</name>
<evidence type="ECO:0000313" key="3">
    <source>
        <dbReference type="Proteomes" id="UP000320390"/>
    </source>
</evidence>